<evidence type="ECO:0000256" key="2">
    <source>
        <dbReference type="ARBA" id="ARBA00022898"/>
    </source>
</evidence>
<dbReference type="PANTHER" id="PTHR42937">
    <property type="match status" value="1"/>
</dbReference>
<dbReference type="NCBIfam" id="NF006058">
    <property type="entry name" value="PRK08206.1"/>
    <property type="match status" value="1"/>
</dbReference>
<comment type="cofactor">
    <cofactor evidence="1">
        <name>pyridoxal 5'-phosphate</name>
        <dbReference type="ChEBI" id="CHEBI:597326"/>
    </cofactor>
</comment>
<dbReference type="EMBL" id="JANQAO010000001">
    <property type="protein sequence ID" value="MDM5147124.1"/>
    <property type="molecule type" value="Genomic_DNA"/>
</dbReference>
<organism evidence="4 5">
    <name type="scientific">Candidatus Doriopsillibacter californiensis</name>
    <dbReference type="NCBI Taxonomy" id="2970740"/>
    <lineage>
        <taxon>Bacteria</taxon>
        <taxon>Pseudomonadati</taxon>
        <taxon>Pseudomonadota</taxon>
        <taxon>Gammaproteobacteria</taxon>
        <taxon>Candidatus Tethybacterales</taxon>
        <taxon>Candidatus Persebacteraceae</taxon>
        <taxon>Candidatus Doriopsillibacter</taxon>
    </lineage>
</organism>
<dbReference type="InterPro" id="IPR036052">
    <property type="entry name" value="TrpB-like_PALP_sf"/>
</dbReference>
<dbReference type="Gene3D" id="3.40.50.1100">
    <property type="match status" value="3"/>
</dbReference>
<evidence type="ECO:0000259" key="3">
    <source>
        <dbReference type="Pfam" id="PF00291"/>
    </source>
</evidence>
<name>A0ABT7QKA6_9GAMM</name>
<comment type="caution">
    <text evidence="4">The sequence shown here is derived from an EMBL/GenBank/DDBJ whole genome shotgun (WGS) entry which is preliminary data.</text>
</comment>
<sequence>MNNLLYKIHGCLHQNIDIAQVLPIINSILSDAQMDEAYATICQWENYHPTPLCALDNTAAQFGLRKVYYKDESLRFDLSSFKALGGAYAVEKLVQQHRQTGGTDYTVTTATDGNHGRSVAWGAARAGCKAKIFVHRHVSKERTAAIAAYGAEIIRTDGNYDDSVNECARFAADNDWQIVSDTSWEGYTAVPTLIMAGYSVLVRELLEQLDAQKPTHVIVPAGVGGLLAAVAACLARFVQPFPRLIAVESVYADCLLQSAKNRALTTVDIQQETLMAGLSCGCPSLLAWEIAAATTSDFISIDDAAIGTTMRRLAAGDYGTPLVGGECSAGGLTALQAMSQLSWDEKREFALNEDSVVLLFGTEGITDESAYRQLTQ</sequence>
<dbReference type="Proteomes" id="UP001168167">
    <property type="component" value="Unassembled WGS sequence"/>
</dbReference>
<keyword evidence="4" id="KW-0456">Lyase</keyword>
<dbReference type="EC" id="4.3.1.15" evidence="4"/>
<dbReference type="InterPro" id="IPR001926">
    <property type="entry name" value="TrpB-like_PALP"/>
</dbReference>
<dbReference type="CDD" id="cd00640">
    <property type="entry name" value="Trp-synth-beta_II"/>
    <property type="match status" value="1"/>
</dbReference>
<evidence type="ECO:0000256" key="1">
    <source>
        <dbReference type="ARBA" id="ARBA00001933"/>
    </source>
</evidence>
<dbReference type="PANTHER" id="PTHR42937:SF1">
    <property type="entry name" value="DIAMINOPROPIONATE AMMONIA-LYASE"/>
    <property type="match status" value="1"/>
</dbReference>
<feature type="domain" description="Tryptophan synthase beta chain-like PALP" evidence="3">
    <location>
        <begin position="46"/>
        <end position="335"/>
    </location>
</feature>
<keyword evidence="5" id="KW-1185">Reference proteome</keyword>
<keyword evidence="2" id="KW-0663">Pyridoxal phosphate</keyword>
<gene>
    <name evidence="4" type="ORF">NQX30_01845</name>
</gene>
<dbReference type="GO" id="GO:0008838">
    <property type="term" value="F:diaminopropionate ammonia-lyase activity"/>
    <property type="evidence" value="ECO:0007669"/>
    <property type="project" value="UniProtKB-EC"/>
</dbReference>
<accession>A0ABT7QKA6</accession>
<reference evidence="4" key="1">
    <citation type="submission" date="2022-08" db="EMBL/GenBank/DDBJ databases">
        <authorList>
            <person name="Dzunkova M."/>
            <person name="La Clair J."/>
            <person name="Tyml T."/>
            <person name="Doud D."/>
            <person name="Schulz F."/>
            <person name="Piquer S."/>
            <person name="Porcel Sanchis D."/>
            <person name="Osborn A."/>
            <person name="Robinson D."/>
            <person name="Louie K.B."/>
            <person name="Bowen B.P."/>
            <person name="Bowers R."/>
            <person name="Lee J."/>
            <person name="Arnau Llombart V."/>
            <person name="Diaz Villanueva W."/>
            <person name="Gosliner T."/>
            <person name="Northen T."/>
            <person name="Cheng J.-F."/>
            <person name="Burkart M.D."/>
            <person name="Woyke T."/>
        </authorList>
    </citation>
    <scope>NUCLEOTIDE SEQUENCE</scope>
    <source>
        <strain evidence="4">Df01</strain>
    </source>
</reference>
<protein>
    <submittedName>
        <fullName evidence="4">Diaminopropionate ammonia-lyase</fullName>
        <ecNumber evidence="4">4.3.1.15</ecNumber>
    </submittedName>
</protein>
<dbReference type="Pfam" id="PF00291">
    <property type="entry name" value="PALP"/>
    <property type="match status" value="1"/>
</dbReference>
<reference evidence="4" key="2">
    <citation type="journal article" date="2023" name="Microbiome">
        <title>Synthase-selected sorting approach identifies a beta-lactone synthase in a nudibranch symbiotic bacterium.</title>
        <authorList>
            <person name="Dzunkova M."/>
            <person name="La Clair J.J."/>
            <person name="Tyml T."/>
            <person name="Doud D."/>
            <person name="Schulz F."/>
            <person name="Piquer-Esteban S."/>
            <person name="Porcel Sanchis D."/>
            <person name="Osborn A."/>
            <person name="Robinson D."/>
            <person name="Louie K.B."/>
            <person name="Bowen B.P."/>
            <person name="Bowers R.M."/>
            <person name="Lee J."/>
            <person name="Arnau V."/>
            <person name="Diaz-Villanueva W."/>
            <person name="Stepanauskas R."/>
            <person name="Gosliner T."/>
            <person name="Date S.V."/>
            <person name="Northen T.R."/>
            <person name="Cheng J.F."/>
            <person name="Burkart M.D."/>
            <person name="Woyke T."/>
        </authorList>
    </citation>
    <scope>NUCLEOTIDE SEQUENCE</scope>
    <source>
        <strain evidence="4">Df01</strain>
    </source>
</reference>
<evidence type="ECO:0000313" key="5">
    <source>
        <dbReference type="Proteomes" id="UP001168167"/>
    </source>
</evidence>
<dbReference type="SUPFAM" id="SSF53686">
    <property type="entry name" value="Tryptophan synthase beta subunit-like PLP-dependent enzymes"/>
    <property type="match status" value="1"/>
</dbReference>
<evidence type="ECO:0000313" key="4">
    <source>
        <dbReference type="EMBL" id="MDM5147124.1"/>
    </source>
</evidence>
<proteinExistence type="predicted"/>